<dbReference type="Proteomes" id="UP000327013">
    <property type="component" value="Chromosome 5"/>
</dbReference>
<dbReference type="InterPro" id="IPR044839">
    <property type="entry name" value="NDR1-like"/>
</dbReference>
<feature type="transmembrane region" description="Helical" evidence="5">
    <location>
        <begin position="27"/>
        <end position="46"/>
    </location>
</feature>
<dbReference type="GO" id="GO:0009506">
    <property type="term" value="C:plasmodesma"/>
    <property type="evidence" value="ECO:0007669"/>
    <property type="project" value="TreeGrafter"/>
</dbReference>
<organism evidence="7 8">
    <name type="scientific">Carpinus fangiana</name>
    <dbReference type="NCBI Taxonomy" id="176857"/>
    <lineage>
        <taxon>Eukaryota</taxon>
        <taxon>Viridiplantae</taxon>
        <taxon>Streptophyta</taxon>
        <taxon>Embryophyta</taxon>
        <taxon>Tracheophyta</taxon>
        <taxon>Spermatophyta</taxon>
        <taxon>Magnoliopsida</taxon>
        <taxon>eudicotyledons</taxon>
        <taxon>Gunneridae</taxon>
        <taxon>Pentapetalae</taxon>
        <taxon>rosids</taxon>
        <taxon>fabids</taxon>
        <taxon>Fagales</taxon>
        <taxon>Betulaceae</taxon>
        <taxon>Carpinus</taxon>
    </lineage>
</organism>
<keyword evidence="2 5" id="KW-0812">Transmembrane</keyword>
<dbReference type="Pfam" id="PF03168">
    <property type="entry name" value="LEA_2"/>
    <property type="match status" value="1"/>
</dbReference>
<dbReference type="AlphaFoldDB" id="A0A5N6RC24"/>
<dbReference type="PANTHER" id="PTHR31415:SF4">
    <property type="entry name" value="NDR1_HIN1-LIKE PROTEIN 3"/>
    <property type="match status" value="1"/>
</dbReference>
<name>A0A5N6RC24_9ROSI</name>
<gene>
    <name evidence="7" type="ORF">FH972_014078</name>
</gene>
<evidence type="ECO:0000256" key="5">
    <source>
        <dbReference type="SAM" id="Phobius"/>
    </source>
</evidence>
<accession>A0A5N6RC24</accession>
<reference evidence="7 8" key="1">
    <citation type="submission" date="2019-06" db="EMBL/GenBank/DDBJ databases">
        <title>A chromosomal-level reference genome of Carpinus fangiana (Coryloideae, Betulaceae).</title>
        <authorList>
            <person name="Yang X."/>
            <person name="Wang Z."/>
            <person name="Zhang L."/>
            <person name="Hao G."/>
            <person name="Liu J."/>
            <person name="Yang Y."/>
        </authorList>
    </citation>
    <scope>NUCLEOTIDE SEQUENCE [LARGE SCALE GENOMIC DNA]</scope>
    <source>
        <strain evidence="7">Cfa_2016G</strain>
        <tissue evidence="7">Leaf</tissue>
    </source>
</reference>
<feature type="domain" description="Late embryogenesis abundant protein LEA-2 subgroup" evidence="6">
    <location>
        <begin position="92"/>
        <end position="177"/>
    </location>
</feature>
<evidence type="ECO:0000313" key="8">
    <source>
        <dbReference type="Proteomes" id="UP000327013"/>
    </source>
</evidence>
<dbReference type="PANTHER" id="PTHR31415">
    <property type="entry name" value="OS05G0367900 PROTEIN"/>
    <property type="match status" value="1"/>
</dbReference>
<evidence type="ECO:0000259" key="6">
    <source>
        <dbReference type="Pfam" id="PF03168"/>
    </source>
</evidence>
<sequence length="214" mass="24107">MADEPEQQQEEKPDTSGTGRDFRFSKIFTITCVVIISIGIFVLVMISKSGGKANSCVENVSLTQFDFGSKNTTLQYKLALAIAVRNSYKLYNSPIYFDRFEVGAYYNGQRFDTKTLTPFSVPHKSRLVLNPVFQGKSSLSVGAAELSDELLKEGNKNKGPYNIGVKLDVKFRYGTWLPIIMSHKLTMHICFMVPLDHRPKFTFETTNCVAQFSD</sequence>
<protein>
    <recommendedName>
        <fullName evidence="6">Late embryogenesis abundant protein LEA-2 subgroup domain-containing protein</fullName>
    </recommendedName>
</protein>
<evidence type="ECO:0000256" key="1">
    <source>
        <dbReference type="ARBA" id="ARBA00004167"/>
    </source>
</evidence>
<dbReference type="OrthoDB" id="1889094at2759"/>
<comment type="subcellular location">
    <subcellularLocation>
        <location evidence="1">Membrane</location>
        <topology evidence="1">Single-pass membrane protein</topology>
    </subcellularLocation>
</comment>
<keyword evidence="3 5" id="KW-1133">Transmembrane helix</keyword>
<dbReference type="GO" id="GO:0005886">
    <property type="term" value="C:plasma membrane"/>
    <property type="evidence" value="ECO:0007669"/>
    <property type="project" value="TreeGrafter"/>
</dbReference>
<dbReference type="GO" id="GO:0098542">
    <property type="term" value="P:defense response to other organism"/>
    <property type="evidence" value="ECO:0007669"/>
    <property type="project" value="InterPro"/>
</dbReference>
<keyword evidence="8" id="KW-1185">Reference proteome</keyword>
<evidence type="ECO:0000313" key="7">
    <source>
        <dbReference type="EMBL" id="KAE8057377.1"/>
    </source>
</evidence>
<evidence type="ECO:0000256" key="2">
    <source>
        <dbReference type="ARBA" id="ARBA00022692"/>
    </source>
</evidence>
<dbReference type="EMBL" id="CM017325">
    <property type="protein sequence ID" value="KAE8057377.1"/>
    <property type="molecule type" value="Genomic_DNA"/>
</dbReference>
<evidence type="ECO:0000256" key="4">
    <source>
        <dbReference type="ARBA" id="ARBA00023136"/>
    </source>
</evidence>
<proteinExistence type="predicted"/>
<evidence type="ECO:0000256" key="3">
    <source>
        <dbReference type="ARBA" id="ARBA00022989"/>
    </source>
</evidence>
<keyword evidence="4 5" id="KW-0472">Membrane</keyword>
<dbReference type="InterPro" id="IPR004864">
    <property type="entry name" value="LEA_2"/>
</dbReference>